<evidence type="ECO:0000259" key="9">
    <source>
        <dbReference type="PROSITE" id="PS50885"/>
    </source>
</evidence>
<gene>
    <name evidence="10" type="ORF">F7732_11635</name>
</gene>
<keyword evidence="7" id="KW-0812">Transmembrane</keyword>
<dbReference type="SMART" id="SM00304">
    <property type="entry name" value="HAMP"/>
    <property type="match status" value="1"/>
</dbReference>
<evidence type="ECO:0000259" key="8">
    <source>
        <dbReference type="PROSITE" id="PS50111"/>
    </source>
</evidence>
<dbReference type="PROSITE" id="PS50111">
    <property type="entry name" value="CHEMOTAXIS_TRANSDUC_2"/>
    <property type="match status" value="1"/>
</dbReference>
<dbReference type="InterPro" id="IPR024478">
    <property type="entry name" value="HlyB_4HB_MCP"/>
</dbReference>
<feature type="transmembrane region" description="Helical" evidence="7">
    <location>
        <begin position="179"/>
        <end position="200"/>
    </location>
</feature>
<evidence type="ECO:0000313" key="10">
    <source>
        <dbReference type="EMBL" id="KAB2332731.1"/>
    </source>
</evidence>
<dbReference type="OrthoDB" id="2168386at2"/>
<dbReference type="Pfam" id="PF12729">
    <property type="entry name" value="4HB_MCP_1"/>
    <property type="match status" value="1"/>
</dbReference>
<dbReference type="GO" id="GO:0007165">
    <property type="term" value="P:signal transduction"/>
    <property type="evidence" value="ECO:0007669"/>
    <property type="project" value="UniProtKB-KW"/>
</dbReference>
<evidence type="ECO:0000256" key="7">
    <source>
        <dbReference type="SAM" id="Phobius"/>
    </source>
</evidence>
<name>A0A7V7RLP2_9BACI</name>
<keyword evidence="4 6" id="KW-0807">Transducer</keyword>
<dbReference type="PANTHER" id="PTHR32089">
    <property type="entry name" value="METHYL-ACCEPTING CHEMOTAXIS PROTEIN MCPB"/>
    <property type="match status" value="1"/>
</dbReference>
<dbReference type="Pfam" id="PF00672">
    <property type="entry name" value="HAMP"/>
    <property type="match status" value="1"/>
</dbReference>
<keyword evidence="7" id="KW-1133">Transmembrane helix</keyword>
<dbReference type="RefSeq" id="WP_151574025.1">
    <property type="nucleotide sequence ID" value="NZ_WBOT01000003.1"/>
</dbReference>
<evidence type="ECO:0000256" key="6">
    <source>
        <dbReference type="PROSITE-ProRule" id="PRU00284"/>
    </source>
</evidence>
<proteinExistence type="inferred from homology"/>
<dbReference type="PANTHER" id="PTHR32089:SF114">
    <property type="entry name" value="METHYL-ACCEPTING CHEMOTAXIS PROTEIN MCPB"/>
    <property type="match status" value="1"/>
</dbReference>
<dbReference type="PROSITE" id="PS50885">
    <property type="entry name" value="HAMP"/>
    <property type="match status" value="1"/>
</dbReference>
<dbReference type="SMART" id="SM00283">
    <property type="entry name" value="MA"/>
    <property type="match status" value="1"/>
</dbReference>
<evidence type="ECO:0000256" key="2">
    <source>
        <dbReference type="ARBA" id="ARBA00022475"/>
    </source>
</evidence>
<organism evidence="10 11">
    <name type="scientific">Bacillus mesophilum</name>
    <dbReference type="NCBI Taxonomy" id="1071718"/>
    <lineage>
        <taxon>Bacteria</taxon>
        <taxon>Bacillati</taxon>
        <taxon>Bacillota</taxon>
        <taxon>Bacilli</taxon>
        <taxon>Bacillales</taxon>
        <taxon>Bacillaceae</taxon>
        <taxon>Bacillus</taxon>
    </lineage>
</organism>
<dbReference type="SUPFAM" id="SSF58104">
    <property type="entry name" value="Methyl-accepting chemotaxis protein (MCP) signaling domain"/>
    <property type="match status" value="1"/>
</dbReference>
<evidence type="ECO:0000256" key="4">
    <source>
        <dbReference type="ARBA" id="ARBA00023224"/>
    </source>
</evidence>
<protein>
    <submittedName>
        <fullName evidence="10">HAMP domain-containing protein</fullName>
    </submittedName>
</protein>
<comment type="caution">
    <text evidence="10">The sequence shown here is derived from an EMBL/GenBank/DDBJ whole genome shotgun (WGS) entry which is preliminary data.</text>
</comment>
<feature type="domain" description="Methyl-accepting transducer" evidence="8">
    <location>
        <begin position="273"/>
        <end position="523"/>
    </location>
</feature>
<evidence type="ECO:0000313" key="11">
    <source>
        <dbReference type="Proteomes" id="UP000441354"/>
    </source>
</evidence>
<dbReference type="EMBL" id="WBOT01000003">
    <property type="protein sequence ID" value="KAB2332731.1"/>
    <property type="molecule type" value="Genomic_DNA"/>
</dbReference>
<dbReference type="Gene3D" id="1.10.287.950">
    <property type="entry name" value="Methyl-accepting chemotaxis protein"/>
    <property type="match status" value="1"/>
</dbReference>
<comment type="similarity">
    <text evidence="5">Belongs to the methyl-accepting chemotaxis (MCP) protein family.</text>
</comment>
<evidence type="ECO:0000256" key="5">
    <source>
        <dbReference type="ARBA" id="ARBA00029447"/>
    </source>
</evidence>
<evidence type="ECO:0000256" key="1">
    <source>
        <dbReference type="ARBA" id="ARBA00004236"/>
    </source>
</evidence>
<dbReference type="Pfam" id="PF00015">
    <property type="entry name" value="MCPsignal"/>
    <property type="match status" value="1"/>
</dbReference>
<keyword evidence="3 7" id="KW-0472">Membrane</keyword>
<accession>A0A7V7RLP2</accession>
<sequence length="560" mass="60372">MKTIRGKLILGFLVVIVLSIAQSVYNFWTVSSMNDRTEEVVSEDLPLLIADETLLTNIAQGVSAVRGYVLYGDSVHKEEFSSYHYSSMEEFDKILQISNNPKIEELRTDYQNWTALVENEVFTTYDSGDRDGATQLLVGEVQPAARELTEQLTELAALREAEILESGDTLLSYGETINLIGLGVSALIIILGLVIAIVTAQNISNPIKRVAARMKAIASGELSTEPMLTRDKGEIGQLVASINEMNNNLSSIVGNIASVSDQVTSQSEDLRRYSEEVKAGGQQIAMTMEELSKGAEEQANSSSTLSESMNHFATQLMNAALKGEDARILTDETIKSTDKSSEYMDDSINKMNAINEKMLNSLAMVQGLDQRTREISQIVHVIQGIAEQTNLLALNAAIEAARAGESGRGFAVVADEVRKLAEQVSHSIADITEIVAGIQSESELVVSSLQEGYDLVTDGTSGIVETGKSFTAVQESIKNTGVQIAEMSAVLYEILDHSRGINEAIESVASISEESAAGIEQVAATAQQSSSTIEQVAGSIATLEGNTAKLNNLILAFKVK</sequence>
<keyword evidence="2" id="KW-1003">Cell membrane</keyword>
<reference evidence="10 11" key="1">
    <citation type="journal article" date="2014" name="Arch. Microbiol.">
        <title>Bacillus mesophilum sp. nov., strain IITR-54T, a novel 4-chlorobiphenyl dechlorinating bacterium.</title>
        <authorList>
            <person name="Manickam N."/>
            <person name="Singh N.K."/>
            <person name="Bajaj A."/>
            <person name="Kumar R.M."/>
            <person name="Kaur G."/>
            <person name="Kaur N."/>
            <person name="Bala M."/>
            <person name="Kumar A."/>
            <person name="Mayilraj S."/>
        </authorList>
    </citation>
    <scope>NUCLEOTIDE SEQUENCE [LARGE SCALE GENOMIC DNA]</scope>
    <source>
        <strain evidence="10 11">IITR-54</strain>
    </source>
</reference>
<comment type="subcellular location">
    <subcellularLocation>
        <location evidence="1">Cell membrane</location>
    </subcellularLocation>
</comment>
<dbReference type="Proteomes" id="UP000441354">
    <property type="component" value="Unassembled WGS sequence"/>
</dbReference>
<keyword evidence="11" id="KW-1185">Reference proteome</keyword>
<dbReference type="GO" id="GO:0005886">
    <property type="term" value="C:plasma membrane"/>
    <property type="evidence" value="ECO:0007669"/>
    <property type="project" value="UniProtKB-SubCell"/>
</dbReference>
<feature type="domain" description="HAMP" evidence="9">
    <location>
        <begin position="201"/>
        <end position="254"/>
    </location>
</feature>
<dbReference type="InterPro" id="IPR004089">
    <property type="entry name" value="MCPsignal_dom"/>
</dbReference>
<dbReference type="AlphaFoldDB" id="A0A7V7RLP2"/>
<evidence type="ECO:0000256" key="3">
    <source>
        <dbReference type="ARBA" id="ARBA00023136"/>
    </source>
</evidence>
<dbReference type="CDD" id="cd06225">
    <property type="entry name" value="HAMP"/>
    <property type="match status" value="1"/>
</dbReference>
<dbReference type="InterPro" id="IPR003660">
    <property type="entry name" value="HAMP_dom"/>
</dbReference>